<dbReference type="InterPro" id="IPR052707">
    <property type="entry name" value="OsmC_Ohr_Peroxiredoxin"/>
</dbReference>
<evidence type="ECO:0000313" key="1">
    <source>
        <dbReference type="EMBL" id="MBB4246807.1"/>
    </source>
</evidence>
<dbReference type="InterPro" id="IPR015946">
    <property type="entry name" value="KH_dom-like_a/b"/>
</dbReference>
<protein>
    <submittedName>
        <fullName evidence="1">Osmotically inducible protein OsmC</fullName>
    </submittedName>
</protein>
<dbReference type="Pfam" id="PF02566">
    <property type="entry name" value="OsmC"/>
    <property type="match status" value="1"/>
</dbReference>
<gene>
    <name evidence="1" type="ORF">GGD90_001170</name>
</gene>
<sequence>MVTIAFCFPTLTGLGCMAISGMPSPKCCGGIRCSLNPHGNRSDTMNDKTASVHWQGHGKQGQGKISTETGALKEYPYGFASRFEDDRRGSNPEELLGAAHAACFTMAFSFACDKAGLATSAIDTQASVRLSRQGDGFVIDRIALAMQATVPGIDEAKFQEIATAAKLNCPLSQALAAVPEITLLATLRQDKGG</sequence>
<dbReference type="AlphaFoldDB" id="A0A840FXH1"/>
<dbReference type="GO" id="GO:0006979">
    <property type="term" value="P:response to oxidative stress"/>
    <property type="evidence" value="ECO:0007669"/>
    <property type="project" value="InterPro"/>
</dbReference>
<dbReference type="PANTHER" id="PTHR42830">
    <property type="entry name" value="OSMOTICALLY INDUCIBLE FAMILY PROTEIN"/>
    <property type="match status" value="1"/>
</dbReference>
<dbReference type="RefSeq" id="WP_228273636.1">
    <property type="nucleotide sequence ID" value="NZ_JACIGE010000003.1"/>
</dbReference>
<dbReference type="PANTHER" id="PTHR42830:SF1">
    <property type="entry name" value="OSMOTICALLY INDUCIBLE FAMILY PROTEIN"/>
    <property type="match status" value="1"/>
</dbReference>
<dbReference type="EMBL" id="JACIGE010000003">
    <property type="protein sequence ID" value="MBB4246807.1"/>
    <property type="molecule type" value="Genomic_DNA"/>
</dbReference>
<dbReference type="SUPFAM" id="SSF82784">
    <property type="entry name" value="OsmC-like"/>
    <property type="match status" value="1"/>
</dbReference>
<dbReference type="NCBIfam" id="TIGR03562">
    <property type="entry name" value="osmo_induc_OsmC"/>
    <property type="match status" value="1"/>
</dbReference>
<dbReference type="InterPro" id="IPR036102">
    <property type="entry name" value="OsmC/Ohrsf"/>
</dbReference>
<organism evidence="1 2">
    <name type="scientific">Rhodocyclus tenuis</name>
    <name type="common">Rhodospirillum tenue</name>
    <dbReference type="NCBI Taxonomy" id="1066"/>
    <lineage>
        <taxon>Bacteria</taxon>
        <taxon>Pseudomonadati</taxon>
        <taxon>Pseudomonadota</taxon>
        <taxon>Betaproteobacteria</taxon>
        <taxon>Rhodocyclales</taxon>
        <taxon>Rhodocyclaceae</taxon>
        <taxon>Rhodocyclus</taxon>
    </lineage>
</organism>
<accession>A0A840FXH1</accession>
<name>A0A840FXH1_RHOTE</name>
<dbReference type="Proteomes" id="UP000587070">
    <property type="component" value="Unassembled WGS sequence"/>
</dbReference>
<evidence type="ECO:0000313" key="2">
    <source>
        <dbReference type="Proteomes" id="UP000587070"/>
    </source>
</evidence>
<dbReference type="InterPro" id="IPR003718">
    <property type="entry name" value="OsmC/Ohr_fam"/>
</dbReference>
<reference evidence="1 2" key="1">
    <citation type="submission" date="2020-08" db="EMBL/GenBank/DDBJ databases">
        <title>Genome sequencing of Purple Non-Sulfur Bacteria from various extreme environments.</title>
        <authorList>
            <person name="Mayer M."/>
        </authorList>
    </citation>
    <scope>NUCLEOTIDE SEQUENCE [LARGE SCALE GENOMIC DNA]</scope>
    <source>
        <strain evidence="1 2">2761</strain>
    </source>
</reference>
<keyword evidence="2" id="KW-1185">Reference proteome</keyword>
<dbReference type="InterPro" id="IPR019904">
    <property type="entry name" value="Peroxiredoxin_OsmC"/>
</dbReference>
<dbReference type="Gene3D" id="3.30.300.20">
    <property type="match status" value="1"/>
</dbReference>
<dbReference type="GO" id="GO:0004601">
    <property type="term" value="F:peroxidase activity"/>
    <property type="evidence" value="ECO:0007669"/>
    <property type="project" value="InterPro"/>
</dbReference>
<proteinExistence type="predicted"/>
<comment type="caution">
    <text evidence="1">The sequence shown here is derived from an EMBL/GenBank/DDBJ whole genome shotgun (WGS) entry which is preliminary data.</text>
</comment>